<proteinExistence type="predicted"/>
<evidence type="ECO:0000313" key="3">
    <source>
        <dbReference type="Proteomes" id="UP000077671"/>
    </source>
</evidence>
<comment type="caution">
    <text evidence="2">The sequence shown here is derived from an EMBL/GenBank/DDBJ whole genome shotgun (WGS) entry which is preliminary data.</text>
</comment>
<name>A0A8T8SLT0_9BASI</name>
<dbReference type="AlphaFoldDB" id="A0A8T8SLT0"/>
<sequence length="667" mass="71207">MARAQTQGTVLADSPLRIGVVKQDLTCNSNTAQGARTGYVATSHDAHQVLKRGITPRRQHSTSTRCLNTTLFGTASVIYLPTAAVSSAIGEWHAYQSIAFGTVTVRRVPGKLHWSSAIAITKLQGDRLPVHNLRLVHTASVWPAVSPNHGSALVQPTGPRPPIAALESAASSVLVLPASFVWPLVLNTGIRSATMSSASHKSRSDSMQHPHVGLLDISVVVHICIDCGHAESVLAQYAGNNHPVKRLKSHLSFDRNSDHTQLVARRHPDVIGKMHEQQAHQRAGDGVTQRAAAVVYKSPLPPSTRTEVESAQCNLQTLPVEAPLHPVSLNPISSIGGRSAQQARGFLSRCVRLLILSSRSTFADSFLLLLAMAPVPSNESSLSSHRTWERASSPEGAQAQEGGGDEVASEEGQSGVRKEVQEFGAPGIATEECQERVRQHRASSKPPTLPCGDGRSCGALPLHKPPSLEPIGSGPHAAQQEAADAVELVPLTMLDGAYPTSQQQEGSETVVAVAAVPTVLKGACPTGDRVLGSKSVFAILPTRLLHRPGSSSMSGDGALWSKASADAVVQEGAMKATSVQEGDFGIDRREMPSGRGNQEHFGLSITLRLGSIFSHTTTNSGAHANVVWSGPLRKYERQRHAPHDSALRRARQFCLITETTGRRIRQR</sequence>
<dbReference type="EMBL" id="LWDD02002121">
    <property type="protein sequence ID" value="KAE8242834.1"/>
    <property type="molecule type" value="Genomic_DNA"/>
</dbReference>
<dbReference type="Proteomes" id="UP000077671">
    <property type="component" value="Unassembled WGS sequence"/>
</dbReference>
<gene>
    <name evidence="2" type="ORF">A4X03_0g7954</name>
</gene>
<feature type="region of interest" description="Disordered" evidence="1">
    <location>
        <begin position="377"/>
        <end position="482"/>
    </location>
</feature>
<reference evidence="2" key="2">
    <citation type="journal article" date="2019" name="IMA Fungus">
        <title>Genome sequencing and comparison of five Tilletia species to identify candidate genes for the detection of regulated species infecting wheat.</title>
        <authorList>
            <person name="Nguyen H.D.T."/>
            <person name="Sultana T."/>
            <person name="Kesanakurti P."/>
            <person name="Hambleton S."/>
        </authorList>
    </citation>
    <scope>NUCLEOTIDE SEQUENCE</scope>
    <source>
        <strain evidence="2">DAOMC 238032</strain>
    </source>
</reference>
<evidence type="ECO:0000313" key="2">
    <source>
        <dbReference type="EMBL" id="KAE8242834.1"/>
    </source>
</evidence>
<organism evidence="2 3">
    <name type="scientific">Tilletia caries</name>
    <name type="common">wheat bunt fungus</name>
    <dbReference type="NCBI Taxonomy" id="13290"/>
    <lineage>
        <taxon>Eukaryota</taxon>
        <taxon>Fungi</taxon>
        <taxon>Dikarya</taxon>
        <taxon>Basidiomycota</taxon>
        <taxon>Ustilaginomycotina</taxon>
        <taxon>Exobasidiomycetes</taxon>
        <taxon>Tilletiales</taxon>
        <taxon>Tilletiaceae</taxon>
        <taxon>Tilletia</taxon>
    </lineage>
</organism>
<evidence type="ECO:0000256" key="1">
    <source>
        <dbReference type="SAM" id="MobiDB-lite"/>
    </source>
</evidence>
<reference evidence="2" key="1">
    <citation type="submission" date="2016-04" db="EMBL/GenBank/DDBJ databases">
        <authorList>
            <person name="Nguyen H.D."/>
            <person name="Kesanakurti P."/>
            <person name="Cullis J."/>
            <person name="Levesque C.A."/>
            <person name="Hambleton S."/>
        </authorList>
    </citation>
    <scope>NUCLEOTIDE SEQUENCE</scope>
    <source>
        <strain evidence="2">DAOMC 238032</strain>
    </source>
</reference>
<accession>A0A8T8SLT0</accession>
<protein>
    <submittedName>
        <fullName evidence="2">Uncharacterized protein</fullName>
    </submittedName>
</protein>